<dbReference type="Proteomes" id="UP000076722">
    <property type="component" value="Unassembled WGS sequence"/>
</dbReference>
<name>A0A164TD69_9AGAM</name>
<evidence type="ECO:0000313" key="1">
    <source>
        <dbReference type="EMBL" id="KZS92273.1"/>
    </source>
</evidence>
<reference evidence="1 2" key="1">
    <citation type="journal article" date="2016" name="Mol. Biol. Evol.">
        <title>Comparative Genomics of Early-Diverging Mushroom-Forming Fungi Provides Insights into the Origins of Lignocellulose Decay Capabilities.</title>
        <authorList>
            <person name="Nagy L.G."/>
            <person name="Riley R."/>
            <person name="Tritt A."/>
            <person name="Adam C."/>
            <person name="Daum C."/>
            <person name="Floudas D."/>
            <person name="Sun H."/>
            <person name="Yadav J.S."/>
            <person name="Pangilinan J."/>
            <person name="Larsson K.H."/>
            <person name="Matsuura K."/>
            <person name="Barry K."/>
            <person name="Labutti K."/>
            <person name="Kuo R."/>
            <person name="Ohm R.A."/>
            <person name="Bhattacharya S.S."/>
            <person name="Shirouzu T."/>
            <person name="Yoshinaga Y."/>
            <person name="Martin F.M."/>
            <person name="Grigoriev I.V."/>
            <person name="Hibbett D.S."/>
        </authorList>
    </citation>
    <scope>NUCLEOTIDE SEQUENCE [LARGE SCALE GENOMIC DNA]</scope>
    <source>
        <strain evidence="1 2">HHB9708</strain>
    </source>
</reference>
<evidence type="ECO:0000313" key="2">
    <source>
        <dbReference type="Proteomes" id="UP000076722"/>
    </source>
</evidence>
<gene>
    <name evidence="1" type="ORF">SISNIDRAFT_512188</name>
</gene>
<dbReference type="EMBL" id="KV419411">
    <property type="protein sequence ID" value="KZS92273.1"/>
    <property type="molecule type" value="Genomic_DNA"/>
</dbReference>
<dbReference type="AlphaFoldDB" id="A0A164TD69"/>
<keyword evidence="2" id="KW-1185">Reference proteome</keyword>
<organism evidence="1 2">
    <name type="scientific">Sistotremastrum niveocremeum HHB9708</name>
    <dbReference type="NCBI Taxonomy" id="1314777"/>
    <lineage>
        <taxon>Eukaryota</taxon>
        <taxon>Fungi</taxon>
        <taxon>Dikarya</taxon>
        <taxon>Basidiomycota</taxon>
        <taxon>Agaricomycotina</taxon>
        <taxon>Agaricomycetes</taxon>
        <taxon>Sistotremastrales</taxon>
        <taxon>Sistotremastraceae</taxon>
        <taxon>Sertulicium</taxon>
        <taxon>Sertulicium niveocremeum</taxon>
    </lineage>
</organism>
<sequence length="189" mass="20802">MSKDTTPKPIPSKHKVHIVYNLAHEGSRTQEKHRVKITMSWPKDTATSTPPAVENIQFIVHPENKLGEHTASCGTLTKDSDQGAENCLIHSELDYDRSFVVGAGHQKVNGDEESSKAWEEMALSHESESLTSSTPHDTSNTCPTCSEKKFDKVATFKGEQNTDGGSFKITVLFGIQACHCDEPLQGTYN</sequence>
<proteinExistence type="predicted"/>
<protein>
    <submittedName>
        <fullName evidence="1">Uncharacterized protein</fullName>
    </submittedName>
</protein>
<accession>A0A164TD69</accession>